<evidence type="ECO:0000256" key="1">
    <source>
        <dbReference type="PROSITE-ProRule" id="PRU00047"/>
    </source>
</evidence>
<dbReference type="Gene3D" id="2.40.70.10">
    <property type="entry name" value="Acid Proteases"/>
    <property type="match status" value="1"/>
</dbReference>
<gene>
    <name evidence="5" type="primary">LOC113866043</name>
</gene>
<dbReference type="AlphaFoldDB" id="A0A8B8LPE1"/>
<dbReference type="PROSITE" id="PS50158">
    <property type="entry name" value="ZF_CCHC"/>
    <property type="match status" value="1"/>
</dbReference>
<feature type="region of interest" description="Disordered" evidence="2">
    <location>
        <begin position="123"/>
        <end position="171"/>
    </location>
</feature>
<dbReference type="GeneID" id="113866043"/>
<dbReference type="PANTHER" id="PTHR46148:SF60">
    <property type="entry name" value="CHROMO DOMAIN-CONTAINING PROTEIN"/>
    <property type="match status" value="1"/>
</dbReference>
<dbReference type="InterPro" id="IPR056924">
    <property type="entry name" value="SH3_Tf2-1"/>
</dbReference>
<keyword evidence="1" id="KW-0862">Zinc</keyword>
<dbReference type="KEGG" id="aprc:113866043"/>
<dbReference type="InterPro" id="IPR001878">
    <property type="entry name" value="Znf_CCHC"/>
</dbReference>
<keyword evidence="1" id="KW-0479">Metal-binding</keyword>
<dbReference type="InterPro" id="IPR021109">
    <property type="entry name" value="Peptidase_aspartic_dom_sf"/>
</dbReference>
<reference evidence="4" key="1">
    <citation type="journal article" date="2019" name="Toxins">
        <title>Detection of Abrin-Like and Prepropulchellin-Like Toxin Genes and Transcripts Using Whole Genome Sequencing and Full-Length Transcript Sequencing of Abrus precatorius.</title>
        <authorList>
            <person name="Hovde B.T."/>
            <person name="Daligault H.E."/>
            <person name="Hanschen E.R."/>
            <person name="Kunde Y.A."/>
            <person name="Johnson M.B."/>
            <person name="Starkenburg S.R."/>
            <person name="Johnson S.L."/>
        </authorList>
    </citation>
    <scope>NUCLEOTIDE SEQUENCE [LARGE SCALE GENOMIC DNA]</scope>
</reference>
<accession>A0A8B8LPE1</accession>
<evidence type="ECO:0000256" key="2">
    <source>
        <dbReference type="SAM" id="MobiDB-lite"/>
    </source>
</evidence>
<dbReference type="Pfam" id="PF08284">
    <property type="entry name" value="RVP_2"/>
    <property type="match status" value="1"/>
</dbReference>
<dbReference type="RefSeq" id="XP_027356734.1">
    <property type="nucleotide sequence ID" value="XM_027500933.1"/>
</dbReference>
<proteinExistence type="predicted"/>
<dbReference type="InterPro" id="IPR036875">
    <property type="entry name" value="Znf_CCHC_sf"/>
</dbReference>
<dbReference type="CDD" id="cd00303">
    <property type="entry name" value="retropepsin_like"/>
    <property type="match status" value="1"/>
</dbReference>
<dbReference type="PANTHER" id="PTHR46148">
    <property type="entry name" value="CHROMO DOMAIN-CONTAINING PROTEIN"/>
    <property type="match status" value="1"/>
</dbReference>
<dbReference type="GO" id="GO:0003676">
    <property type="term" value="F:nucleic acid binding"/>
    <property type="evidence" value="ECO:0007669"/>
    <property type="project" value="InterPro"/>
</dbReference>
<evidence type="ECO:0000313" key="5">
    <source>
        <dbReference type="RefSeq" id="XP_027356734.1"/>
    </source>
</evidence>
<feature type="compositionally biased region" description="Low complexity" evidence="2">
    <location>
        <begin position="141"/>
        <end position="171"/>
    </location>
</feature>
<sequence length="399" mass="43972">MSSRGRGRGREARGSDDLIERMAQLLEAMVHNQGGELAKYQGLSAFTRHNPLKFEGGFNPKGAQRWVANVEKIFNAMGCHEEYKVVYATYLLCGEAEDWWRFVSRNCRKKSIIFEANTRGKTVDTRGAGPLRHDRRPPRFSKGSYSSLNSSQSRGSSSQEKSNGSGSRSGSFRGPLKCFRCGGPHIVKDCPQPKITCHNCGKLGHTTNVCWAARRSSSASAIQRPKSRGSAGPSTGQNSSIPGRVFAMNGAEASQSEELIRGKCIIKGRLLDVLFDSGATHSFVSVDCVKSLGLYVVELPCNVVVTTPTVLSRIGPTTYRIALPLNLSNLHPVFHVSQLRQYVPDHSHVIDLDPVQVREDLSYDVYPVRIAYRCVKQIRGKEISLVKVIWNSSDKGDAT</sequence>
<dbReference type="Proteomes" id="UP000694853">
    <property type="component" value="Unplaced"/>
</dbReference>
<feature type="region of interest" description="Disordered" evidence="2">
    <location>
        <begin position="221"/>
        <end position="242"/>
    </location>
</feature>
<evidence type="ECO:0000313" key="4">
    <source>
        <dbReference type="Proteomes" id="UP000694853"/>
    </source>
</evidence>
<keyword evidence="1" id="KW-0863">Zinc-finger</keyword>
<dbReference type="Pfam" id="PF24626">
    <property type="entry name" value="SH3_Tf2-1"/>
    <property type="match status" value="1"/>
</dbReference>
<keyword evidence="4" id="KW-1185">Reference proteome</keyword>
<reference evidence="5" key="2">
    <citation type="submission" date="2025-08" db="UniProtKB">
        <authorList>
            <consortium name="RefSeq"/>
        </authorList>
    </citation>
    <scope>IDENTIFICATION</scope>
    <source>
        <tissue evidence="5">Young leaves</tissue>
    </source>
</reference>
<feature type="compositionally biased region" description="Polar residues" evidence="2">
    <location>
        <begin position="232"/>
        <end position="241"/>
    </location>
</feature>
<dbReference type="SMART" id="SM00343">
    <property type="entry name" value="ZnF_C2HC"/>
    <property type="match status" value="2"/>
</dbReference>
<organism evidence="4 5">
    <name type="scientific">Abrus precatorius</name>
    <name type="common">Indian licorice</name>
    <name type="synonym">Glycine abrus</name>
    <dbReference type="NCBI Taxonomy" id="3816"/>
    <lineage>
        <taxon>Eukaryota</taxon>
        <taxon>Viridiplantae</taxon>
        <taxon>Streptophyta</taxon>
        <taxon>Embryophyta</taxon>
        <taxon>Tracheophyta</taxon>
        <taxon>Spermatophyta</taxon>
        <taxon>Magnoliopsida</taxon>
        <taxon>eudicotyledons</taxon>
        <taxon>Gunneridae</taxon>
        <taxon>Pentapetalae</taxon>
        <taxon>rosids</taxon>
        <taxon>fabids</taxon>
        <taxon>Fabales</taxon>
        <taxon>Fabaceae</taxon>
        <taxon>Papilionoideae</taxon>
        <taxon>50 kb inversion clade</taxon>
        <taxon>NPAAA clade</taxon>
        <taxon>indigoferoid/millettioid clade</taxon>
        <taxon>Abreae</taxon>
        <taxon>Abrus</taxon>
    </lineage>
</organism>
<dbReference type="OrthoDB" id="1436782at2759"/>
<evidence type="ECO:0000259" key="3">
    <source>
        <dbReference type="PROSITE" id="PS50158"/>
    </source>
</evidence>
<dbReference type="Gene3D" id="4.10.60.10">
    <property type="entry name" value="Zinc finger, CCHC-type"/>
    <property type="match status" value="1"/>
</dbReference>
<dbReference type="GO" id="GO:0008270">
    <property type="term" value="F:zinc ion binding"/>
    <property type="evidence" value="ECO:0007669"/>
    <property type="project" value="UniProtKB-KW"/>
</dbReference>
<protein>
    <submittedName>
        <fullName evidence="5">Uncharacterized protein LOC113866043</fullName>
    </submittedName>
</protein>
<dbReference type="SUPFAM" id="SSF57756">
    <property type="entry name" value="Retrovirus zinc finger-like domains"/>
    <property type="match status" value="1"/>
</dbReference>
<name>A0A8B8LPE1_ABRPR</name>
<feature type="domain" description="CCHC-type" evidence="3">
    <location>
        <begin position="197"/>
        <end position="210"/>
    </location>
</feature>